<accession>A0A0F9DZ34</accession>
<gene>
    <name evidence="2" type="ORF">LCGC14_2218930</name>
</gene>
<dbReference type="AlphaFoldDB" id="A0A0F9DZ34"/>
<feature type="transmembrane region" description="Helical" evidence="1">
    <location>
        <begin position="41"/>
        <end position="61"/>
    </location>
</feature>
<reference evidence="2" key="1">
    <citation type="journal article" date="2015" name="Nature">
        <title>Complex archaea that bridge the gap between prokaryotes and eukaryotes.</title>
        <authorList>
            <person name="Spang A."/>
            <person name="Saw J.H."/>
            <person name="Jorgensen S.L."/>
            <person name="Zaremba-Niedzwiedzka K."/>
            <person name="Martijn J."/>
            <person name="Lind A.E."/>
            <person name="van Eijk R."/>
            <person name="Schleper C."/>
            <person name="Guy L."/>
            <person name="Ettema T.J."/>
        </authorList>
    </citation>
    <scope>NUCLEOTIDE SEQUENCE</scope>
</reference>
<keyword evidence="1" id="KW-0812">Transmembrane</keyword>
<evidence type="ECO:0000256" key="1">
    <source>
        <dbReference type="SAM" id="Phobius"/>
    </source>
</evidence>
<sequence>MLAYSGRFDLIFADVRKVLIGAGVAGLGALLTYLLEGLMQIDFGSYTAVIVAVLSVLVNVVRKYVVTTKYR</sequence>
<name>A0A0F9DZ34_9ZZZZ</name>
<organism evidence="2">
    <name type="scientific">marine sediment metagenome</name>
    <dbReference type="NCBI Taxonomy" id="412755"/>
    <lineage>
        <taxon>unclassified sequences</taxon>
        <taxon>metagenomes</taxon>
        <taxon>ecological metagenomes</taxon>
    </lineage>
</organism>
<keyword evidence="1" id="KW-1133">Transmembrane helix</keyword>
<protein>
    <submittedName>
        <fullName evidence="2">Uncharacterized protein</fullName>
    </submittedName>
</protein>
<dbReference type="EMBL" id="LAZR01029606">
    <property type="protein sequence ID" value="KKL59076.1"/>
    <property type="molecule type" value="Genomic_DNA"/>
</dbReference>
<feature type="non-terminal residue" evidence="2">
    <location>
        <position position="71"/>
    </location>
</feature>
<proteinExistence type="predicted"/>
<keyword evidence="1" id="KW-0472">Membrane</keyword>
<comment type="caution">
    <text evidence="2">The sequence shown here is derived from an EMBL/GenBank/DDBJ whole genome shotgun (WGS) entry which is preliminary data.</text>
</comment>
<evidence type="ECO:0000313" key="2">
    <source>
        <dbReference type="EMBL" id="KKL59076.1"/>
    </source>
</evidence>
<feature type="transmembrane region" description="Helical" evidence="1">
    <location>
        <begin position="18"/>
        <end position="35"/>
    </location>
</feature>